<dbReference type="PIRSF" id="PIRSF006324">
    <property type="entry name" value="LeuE"/>
    <property type="match status" value="1"/>
</dbReference>
<dbReference type="PANTHER" id="PTHR30086:SF14">
    <property type="entry name" value="HOMOSERINE_HOMOSERINE LACTONE EFFLUX PROTEIN"/>
    <property type="match status" value="1"/>
</dbReference>
<dbReference type="RefSeq" id="WP_085751694.1">
    <property type="nucleotide sequence ID" value="NZ_BSPR01000013.1"/>
</dbReference>
<keyword evidence="3" id="KW-1003">Cell membrane</keyword>
<dbReference type="GO" id="GO:0005886">
    <property type="term" value="C:plasma membrane"/>
    <property type="evidence" value="ECO:0007669"/>
    <property type="project" value="UniProtKB-SubCell"/>
</dbReference>
<evidence type="ECO:0000313" key="7">
    <source>
        <dbReference type="EMBL" id="ARN21406.1"/>
    </source>
</evidence>
<evidence type="ECO:0000256" key="1">
    <source>
        <dbReference type="ARBA" id="ARBA00004651"/>
    </source>
</evidence>
<dbReference type="Proteomes" id="UP000193427">
    <property type="component" value="Chromosome"/>
</dbReference>
<keyword evidence="8" id="KW-1185">Reference proteome</keyword>
<evidence type="ECO:0000256" key="3">
    <source>
        <dbReference type="ARBA" id="ARBA00022475"/>
    </source>
</evidence>
<sequence>MSLHHWLIYVSVVLAVIVAPGPSAILCVSHGVAHGAMRTLSTIVGGMSASLTLMMLSALGLGAVIAASDTLFQVIKYLGAAYLVYLGVSTWRAPPQAFDLPADAAARSGASATGRGLFRKGFLVGIGNPKDLLFFSSLFPQFIDPGRPLVAQLLVLGATWLVVDGTVMMAYAKGGAALAKRLKGSRLGKAFNRITGGAFVVAGGALAVANR</sequence>
<protein>
    <submittedName>
        <fullName evidence="7">Amino acid transporter</fullName>
    </submittedName>
</protein>
<dbReference type="KEGG" id="rgu:A4W93_16710"/>
<comment type="subcellular location">
    <subcellularLocation>
        <location evidence="1">Cell membrane</location>
        <topology evidence="1">Multi-pass membrane protein</topology>
    </subcellularLocation>
</comment>
<reference evidence="7 8" key="1">
    <citation type="submission" date="2016-04" db="EMBL/GenBank/DDBJ databases">
        <title>Complete genome sequence of natural rubber-degrading, novel Gram-negative bacterium, Rhizobacter gummiphilus strain NS21.</title>
        <authorList>
            <person name="Tabata M."/>
            <person name="Kasai D."/>
            <person name="Fukuda M."/>
        </authorList>
    </citation>
    <scope>NUCLEOTIDE SEQUENCE [LARGE SCALE GENOMIC DNA]</scope>
    <source>
        <strain evidence="7 8">NS21</strain>
    </source>
</reference>
<comment type="similarity">
    <text evidence="2">Belongs to the Rht family.</text>
</comment>
<dbReference type="GO" id="GO:0042970">
    <property type="term" value="F:homoserine transmembrane transporter activity"/>
    <property type="evidence" value="ECO:0007669"/>
    <property type="project" value="TreeGrafter"/>
</dbReference>
<dbReference type="OrthoDB" id="9804822at2"/>
<dbReference type="InterPro" id="IPR001123">
    <property type="entry name" value="LeuE-type"/>
</dbReference>
<evidence type="ECO:0000256" key="2">
    <source>
        <dbReference type="ARBA" id="ARBA00007928"/>
    </source>
</evidence>
<keyword evidence="5" id="KW-1133">Transmembrane helix</keyword>
<dbReference type="EMBL" id="CP015118">
    <property type="protein sequence ID" value="ARN21406.1"/>
    <property type="molecule type" value="Genomic_DNA"/>
</dbReference>
<organism evidence="7 8">
    <name type="scientific">Piscinibacter gummiphilus</name>
    <dbReference type="NCBI Taxonomy" id="946333"/>
    <lineage>
        <taxon>Bacteria</taxon>
        <taxon>Pseudomonadati</taxon>
        <taxon>Pseudomonadota</taxon>
        <taxon>Betaproteobacteria</taxon>
        <taxon>Burkholderiales</taxon>
        <taxon>Sphaerotilaceae</taxon>
        <taxon>Piscinibacter</taxon>
    </lineage>
</organism>
<evidence type="ECO:0000256" key="4">
    <source>
        <dbReference type="ARBA" id="ARBA00022692"/>
    </source>
</evidence>
<dbReference type="Pfam" id="PF01810">
    <property type="entry name" value="LysE"/>
    <property type="match status" value="1"/>
</dbReference>
<name>A0A1W6LAZ5_9BURK</name>
<gene>
    <name evidence="7" type="ORF">A4W93_16710</name>
</gene>
<keyword evidence="4" id="KW-0812">Transmembrane</keyword>
<evidence type="ECO:0000256" key="5">
    <source>
        <dbReference type="ARBA" id="ARBA00022989"/>
    </source>
</evidence>
<keyword evidence="6" id="KW-0472">Membrane</keyword>
<proteinExistence type="inferred from homology"/>
<accession>A0A1W6LAZ5</accession>
<evidence type="ECO:0000256" key="6">
    <source>
        <dbReference type="ARBA" id="ARBA00023136"/>
    </source>
</evidence>
<evidence type="ECO:0000313" key="8">
    <source>
        <dbReference type="Proteomes" id="UP000193427"/>
    </source>
</evidence>
<dbReference type="AlphaFoldDB" id="A0A1W6LAZ5"/>
<dbReference type="PANTHER" id="PTHR30086">
    <property type="entry name" value="ARGININE EXPORTER PROTEIN ARGO"/>
    <property type="match status" value="1"/>
</dbReference>
<dbReference type="STRING" id="946333.A4W93_16710"/>